<gene>
    <name evidence="1" type="ORF">FPE_LOCUS15448</name>
</gene>
<dbReference type="CDD" id="cd21151">
    <property type="entry name" value="PUA_Nip7-like"/>
    <property type="match status" value="1"/>
</dbReference>
<dbReference type="InterPro" id="IPR036974">
    <property type="entry name" value="PUA_sf"/>
</dbReference>
<dbReference type="GO" id="GO:0003723">
    <property type="term" value="F:RNA binding"/>
    <property type="evidence" value="ECO:0007669"/>
    <property type="project" value="InterPro"/>
</dbReference>
<reference evidence="1" key="1">
    <citation type="submission" date="2023-05" db="EMBL/GenBank/DDBJ databases">
        <authorList>
            <person name="Huff M."/>
        </authorList>
    </citation>
    <scope>NUCLEOTIDE SEQUENCE</scope>
</reference>
<dbReference type="Gene3D" id="2.30.130.10">
    <property type="entry name" value="PUA domain"/>
    <property type="match status" value="1"/>
</dbReference>
<protein>
    <submittedName>
        <fullName evidence="1">Uncharacterized protein</fullName>
    </submittedName>
</protein>
<dbReference type="InterPro" id="IPR005155">
    <property type="entry name" value="UPF0113_PUA"/>
</dbReference>
<evidence type="ECO:0000313" key="2">
    <source>
        <dbReference type="Proteomes" id="UP000834106"/>
    </source>
</evidence>
<evidence type="ECO:0000313" key="1">
    <source>
        <dbReference type="EMBL" id="CAI9768018.1"/>
    </source>
</evidence>
<dbReference type="AlphaFoldDB" id="A0AAD1ZFK5"/>
<organism evidence="1 2">
    <name type="scientific">Fraxinus pennsylvanica</name>
    <dbReference type="NCBI Taxonomy" id="56036"/>
    <lineage>
        <taxon>Eukaryota</taxon>
        <taxon>Viridiplantae</taxon>
        <taxon>Streptophyta</taxon>
        <taxon>Embryophyta</taxon>
        <taxon>Tracheophyta</taxon>
        <taxon>Spermatophyta</taxon>
        <taxon>Magnoliopsida</taxon>
        <taxon>eudicotyledons</taxon>
        <taxon>Gunneridae</taxon>
        <taxon>Pentapetalae</taxon>
        <taxon>asterids</taxon>
        <taxon>lamiids</taxon>
        <taxon>Lamiales</taxon>
        <taxon>Oleaceae</taxon>
        <taxon>Oleeae</taxon>
        <taxon>Fraxinus</taxon>
    </lineage>
</organism>
<keyword evidence="2" id="KW-1185">Reference proteome</keyword>
<dbReference type="Proteomes" id="UP000834106">
    <property type="component" value="Chromosome 9"/>
</dbReference>
<proteinExistence type="predicted"/>
<name>A0AAD1ZFK5_9LAMI</name>
<dbReference type="EMBL" id="OU503044">
    <property type="protein sequence ID" value="CAI9768018.1"/>
    <property type="molecule type" value="Genomic_DNA"/>
</dbReference>
<sequence>MLEEFIRRLDKIKSFILYILAQPRRISRITRVDAEGNRKWLRKVERGSEENGSGMLRLGFRYTSTKSERHEGERRSPVGKGLMLTVRRNSRLFPFSFSFSLGNFQLVARLLVMLARVWRCLNLSRRLVSRNFGERSGKWAESKGWGRSRRSDFWDLKLAPQEPGPLRIGIISQMATNIKLEKLVSMDPNGIVVHHHADIGEYLRMEDEL</sequence>
<accession>A0AAD1ZFK5</accession>